<organism evidence="9 10">
    <name type="scientific">Candidatus Enterenecus faecium</name>
    <dbReference type="NCBI Taxonomy" id="2840780"/>
    <lineage>
        <taxon>Bacteria</taxon>
        <taxon>Bacillati</taxon>
        <taxon>Bacillota</taxon>
        <taxon>Clostridia</taxon>
        <taxon>Eubacteriales</taxon>
        <taxon>Candidatus Enterenecus</taxon>
    </lineage>
</organism>
<dbReference type="NCBIfam" id="TIGR00613">
    <property type="entry name" value="reco"/>
    <property type="match status" value="1"/>
</dbReference>
<dbReference type="InterPro" id="IPR037278">
    <property type="entry name" value="ARFGAP/RecO"/>
</dbReference>
<dbReference type="Gene3D" id="2.40.50.140">
    <property type="entry name" value="Nucleic acid-binding proteins"/>
    <property type="match status" value="1"/>
</dbReference>
<evidence type="ECO:0000256" key="2">
    <source>
        <dbReference type="ARBA" id="ARBA00021310"/>
    </source>
</evidence>
<accession>A0A9D0YT04</accession>
<keyword evidence="5 7" id="KW-0234">DNA repair</keyword>
<proteinExistence type="inferred from homology"/>
<dbReference type="Gene3D" id="1.20.1440.120">
    <property type="entry name" value="Recombination protein O, C-terminal domain"/>
    <property type="match status" value="1"/>
</dbReference>
<dbReference type="Pfam" id="PF11967">
    <property type="entry name" value="RecO_N"/>
    <property type="match status" value="1"/>
</dbReference>
<dbReference type="PANTHER" id="PTHR33991:SF1">
    <property type="entry name" value="DNA REPAIR PROTEIN RECO"/>
    <property type="match status" value="1"/>
</dbReference>
<feature type="domain" description="DNA replication/recombination mediator RecO N-terminal" evidence="8">
    <location>
        <begin position="1"/>
        <end position="66"/>
    </location>
</feature>
<evidence type="ECO:0000256" key="1">
    <source>
        <dbReference type="ARBA" id="ARBA00007452"/>
    </source>
</evidence>
<evidence type="ECO:0000259" key="8">
    <source>
        <dbReference type="Pfam" id="PF11967"/>
    </source>
</evidence>
<keyword evidence="4 7" id="KW-0233">DNA recombination</keyword>
<dbReference type="InterPro" id="IPR042242">
    <property type="entry name" value="RecO_C"/>
</dbReference>
<dbReference type="InterPro" id="IPR012340">
    <property type="entry name" value="NA-bd_OB-fold"/>
</dbReference>
<evidence type="ECO:0000313" key="10">
    <source>
        <dbReference type="Proteomes" id="UP000886879"/>
    </source>
</evidence>
<dbReference type="InterPro" id="IPR003717">
    <property type="entry name" value="RecO"/>
</dbReference>
<sequence>MYLTTTALVLREVEYKDSDKLLTVLTPEQGKLTLSARGVRKKKDATAAACQVLTWAEFTLSQRQGRWQVKEAVTQRAFRGVREDLDKLALGSYFAQVTETLCEEEQPEPELLALTLNALHALDEMSVSLTQVKTAFEWKAMALAGYEPMVGECGVCGCETPEVPCLHLREGVLHCKGCREKLGEGVSMPLTGAALAALRYIMWGNPKRLFSFTLDEPSLRKLADASEAYLMTQLERGFHTLDFYKSLHTETMTYDRTT</sequence>
<dbReference type="HAMAP" id="MF_00201">
    <property type="entry name" value="RecO"/>
    <property type="match status" value="1"/>
</dbReference>
<reference evidence="9" key="1">
    <citation type="submission" date="2020-10" db="EMBL/GenBank/DDBJ databases">
        <authorList>
            <person name="Gilroy R."/>
        </authorList>
    </citation>
    <scope>NUCLEOTIDE SEQUENCE</scope>
    <source>
        <strain evidence="9">ChiGjej2B2-12916</strain>
    </source>
</reference>
<comment type="caution">
    <text evidence="9">The sequence shown here is derived from an EMBL/GenBank/DDBJ whole genome shotgun (WGS) entry which is preliminary data.</text>
</comment>
<evidence type="ECO:0000256" key="3">
    <source>
        <dbReference type="ARBA" id="ARBA00022763"/>
    </source>
</evidence>
<evidence type="ECO:0000256" key="5">
    <source>
        <dbReference type="ARBA" id="ARBA00023204"/>
    </source>
</evidence>
<dbReference type="InterPro" id="IPR022572">
    <property type="entry name" value="DNA_rep/recomb_RecO_N"/>
</dbReference>
<dbReference type="Pfam" id="PF02565">
    <property type="entry name" value="RecO_C"/>
    <property type="match status" value="1"/>
</dbReference>
<gene>
    <name evidence="7 9" type="primary">recO</name>
    <name evidence="9" type="ORF">IAD31_07845</name>
</gene>
<keyword evidence="3 7" id="KW-0227">DNA damage</keyword>
<evidence type="ECO:0000256" key="6">
    <source>
        <dbReference type="ARBA" id="ARBA00033409"/>
    </source>
</evidence>
<protein>
    <recommendedName>
        <fullName evidence="2 7">DNA repair protein RecO</fullName>
    </recommendedName>
    <alternativeName>
        <fullName evidence="6 7">Recombination protein O</fullName>
    </alternativeName>
</protein>
<dbReference type="Proteomes" id="UP000886879">
    <property type="component" value="Unassembled WGS sequence"/>
</dbReference>
<dbReference type="SUPFAM" id="SSF50249">
    <property type="entry name" value="Nucleic acid-binding proteins"/>
    <property type="match status" value="1"/>
</dbReference>
<dbReference type="PANTHER" id="PTHR33991">
    <property type="entry name" value="DNA REPAIR PROTEIN RECO"/>
    <property type="match status" value="1"/>
</dbReference>
<evidence type="ECO:0000313" key="9">
    <source>
        <dbReference type="EMBL" id="HIQ61484.1"/>
    </source>
</evidence>
<evidence type="ECO:0000256" key="7">
    <source>
        <dbReference type="HAMAP-Rule" id="MF_00201"/>
    </source>
</evidence>
<reference evidence="9" key="2">
    <citation type="journal article" date="2021" name="PeerJ">
        <title>Extensive microbial diversity within the chicken gut microbiome revealed by metagenomics and culture.</title>
        <authorList>
            <person name="Gilroy R."/>
            <person name="Ravi A."/>
            <person name="Getino M."/>
            <person name="Pursley I."/>
            <person name="Horton D.L."/>
            <person name="Alikhan N.F."/>
            <person name="Baker D."/>
            <person name="Gharbi K."/>
            <person name="Hall N."/>
            <person name="Watson M."/>
            <person name="Adriaenssens E.M."/>
            <person name="Foster-Nyarko E."/>
            <person name="Jarju S."/>
            <person name="Secka A."/>
            <person name="Antonio M."/>
            <person name="Oren A."/>
            <person name="Chaudhuri R.R."/>
            <person name="La Ragione R."/>
            <person name="Hildebrand F."/>
            <person name="Pallen M.J."/>
        </authorList>
    </citation>
    <scope>NUCLEOTIDE SEQUENCE</scope>
    <source>
        <strain evidence="9">ChiGjej2B2-12916</strain>
    </source>
</reference>
<evidence type="ECO:0000256" key="4">
    <source>
        <dbReference type="ARBA" id="ARBA00023172"/>
    </source>
</evidence>
<name>A0A9D0YT04_9FIRM</name>
<dbReference type="GO" id="GO:0043590">
    <property type="term" value="C:bacterial nucleoid"/>
    <property type="evidence" value="ECO:0007669"/>
    <property type="project" value="TreeGrafter"/>
</dbReference>
<dbReference type="SUPFAM" id="SSF57863">
    <property type="entry name" value="ArfGap/RecO-like zinc finger"/>
    <property type="match status" value="1"/>
</dbReference>
<dbReference type="GO" id="GO:0006310">
    <property type="term" value="P:DNA recombination"/>
    <property type="evidence" value="ECO:0007669"/>
    <property type="project" value="UniProtKB-UniRule"/>
</dbReference>
<comment type="similarity">
    <text evidence="1 7">Belongs to the RecO family.</text>
</comment>
<dbReference type="GO" id="GO:0006302">
    <property type="term" value="P:double-strand break repair"/>
    <property type="evidence" value="ECO:0007669"/>
    <property type="project" value="TreeGrafter"/>
</dbReference>
<dbReference type="EMBL" id="DVFO01000087">
    <property type="protein sequence ID" value="HIQ61484.1"/>
    <property type="molecule type" value="Genomic_DNA"/>
</dbReference>
<comment type="function">
    <text evidence="7">Involved in DNA repair and RecF pathway recombination.</text>
</comment>
<dbReference type="AlphaFoldDB" id="A0A9D0YT04"/>